<dbReference type="InterPro" id="IPR001128">
    <property type="entry name" value="Cyt_P450"/>
</dbReference>
<feature type="binding site" description="axial binding residue" evidence="6">
    <location>
        <position position="420"/>
    </location>
    <ligand>
        <name>heme</name>
        <dbReference type="ChEBI" id="CHEBI:30413"/>
    </ligand>
    <ligandPart>
        <name>Fe</name>
        <dbReference type="ChEBI" id="CHEBI:18248"/>
    </ligandPart>
</feature>
<dbReference type="GO" id="GO:0004497">
    <property type="term" value="F:monooxygenase activity"/>
    <property type="evidence" value="ECO:0007669"/>
    <property type="project" value="InterPro"/>
</dbReference>
<keyword evidence="5 6" id="KW-0408">Iron</keyword>
<evidence type="ECO:0000256" key="2">
    <source>
        <dbReference type="ARBA" id="ARBA00010617"/>
    </source>
</evidence>
<dbReference type="InterPro" id="IPR036396">
    <property type="entry name" value="Cyt_P450_sf"/>
</dbReference>
<evidence type="ECO:0000313" key="9">
    <source>
        <dbReference type="Proteomes" id="UP000191285"/>
    </source>
</evidence>
<comment type="similarity">
    <text evidence="2">Belongs to the cytochrome P450 family.</text>
</comment>
<evidence type="ECO:0000256" key="3">
    <source>
        <dbReference type="ARBA" id="ARBA00022723"/>
    </source>
</evidence>
<name>A0A1V6TAE7_9EURO</name>
<keyword evidence="3 6" id="KW-0479">Metal-binding</keyword>
<keyword evidence="6" id="KW-0349">Heme</keyword>
<organism evidence="8 9">
    <name type="scientific">Penicillium steckii</name>
    <dbReference type="NCBI Taxonomy" id="303698"/>
    <lineage>
        <taxon>Eukaryota</taxon>
        <taxon>Fungi</taxon>
        <taxon>Dikarya</taxon>
        <taxon>Ascomycota</taxon>
        <taxon>Pezizomycotina</taxon>
        <taxon>Eurotiomycetes</taxon>
        <taxon>Eurotiomycetidae</taxon>
        <taxon>Eurotiales</taxon>
        <taxon>Aspergillaceae</taxon>
        <taxon>Penicillium</taxon>
    </lineage>
</organism>
<dbReference type="PANTHER" id="PTHR46206">
    <property type="entry name" value="CYTOCHROME P450"/>
    <property type="match status" value="1"/>
</dbReference>
<proteinExistence type="inferred from homology"/>
<dbReference type="STRING" id="303698.A0A1V6TAE7"/>
<dbReference type="SUPFAM" id="SSF48264">
    <property type="entry name" value="Cytochrome P450"/>
    <property type="match status" value="1"/>
</dbReference>
<dbReference type="Gene3D" id="1.10.630.10">
    <property type="entry name" value="Cytochrome P450"/>
    <property type="match status" value="1"/>
</dbReference>
<dbReference type="OrthoDB" id="1844152at2759"/>
<dbReference type="InterPro" id="IPR002403">
    <property type="entry name" value="Cyt_P450_E_grp-IV"/>
</dbReference>
<dbReference type="GO" id="GO:0043386">
    <property type="term" value="P:mycotoxin biosynthetic process"/>
    <property type="evidence" value="ECO:0007669"/>
    <property type="project" value="UniProtKB-ARBA"/>
</dbReference>
<dbReference type="EMBL" id="MLKD01000010">
    <property type="protein sequence ID" value="OQE22613.1"/>
    <property type="molecule type" value="Genomic_DNA"/>
</dbReference>
<dbReference type="GO" id="GO:0016705">
    <property type="term" value="F:oxidoreductase activity, acting on paired donors, with incorporation or reduction of molecular oxygen"/>
    <property type="evidence" value="ECO:0007669"/>
    <property type="project" value="InterPro"/>
</dbReference>
<keyword evidence="7" id="KW-1133">Transmembrane helix</keyword>
<dbReference type="AlphaFoldDB" id="A0A1V6TAE7"/>
<feature type="transmembrane region" description="Helical" evidence="7">
    <location>
        <begin position="267"/>
        <end position="294"/>
    </location>
</feature>
<protein>
    <recommendedName>
        <fullName evidence="10">Cytochrome P450</fullName>
    </recommendedName>
</protein>
<dbReference type="Pfam" id="PF00067">
    <property type="entry name" value="p450"/>
    <property type="match status" value="1"/>
</dbReference>
<dbReference type="PRINTS" id="PR00465">
    <property type="entry name" value="EP450IV"/>
</dbReference>
<comment type="caution">
    <text evidence="8">The sequence shown here is derived from an EMBL/GenBank/DDBJ whole genome shotgun (WGS) entry which is preliminary data.</text>
</comment>
<sequence length="473" mass="53748">MAFLEGPSPPVIHIPRHVRQSESVNDAYSQALDEYGPVIVVPRHGRNEYVIDHRYAHEVLTDVKNYTFEKAAFEFLHFGFIALFDDGRFVHDIDSLIEGNVQPRMVAIIDRLFPVFQLYFDDLSNELPSPVDSKDAVEFSDIFCRMQQAISHAMVVLVLGPEHSSSKTASHFASVAVAMARMTGMHENTDEWTWFPSLWVFWNGISAVIFTIIPCFFFGVVPALWKTGDQHLENGLSASRGSYVPLFDVLLAKHYHGKKGIWALGGFAWSAILCVGIIFASIHQTVVAGFWILIRLVEKQEEYLPAIREQWESIVPENGLIGVKMLSQMTLLDSFMREVFRTKGDSWGPVRQTTKQLQVGPYILPKNAICMVQIARAHQHPDNYGNEGKVFNGFQWEKKKLAAVQTTPEFLTFGMGRWACPGRQLAIHEIKIMVYLFFTRFDIKVKEGSFRVVNPINTTSVPPEATLRLRKRL</sequence>
<dbReference type="GO" id="GO:0005506">
    <property type="term" value="F:iron ion binding"/>
    <property type="evidence" value="ECO:0007669"/>
    <property type="project" value="InterPro"/>
</dbReference>
<keyword evidence="7" id="KW-0812">Transmembrane</keyword>
<evidence type="ECO:0000256" key="7">
    <source>
        <dbReference type="SAM" id="Phobius"/>
    </source>
</evidence>
<accession>A0A1V6TAE7</accession>
<feature type="transmembrane region" description="Helical" evidence="7">
    <location>
        <begin position="200"/>
        <end position="225"/>
    </location>
</feature>
<dbReference type="Proteomes" id="UP000191285">
    <property type="component" value="Unassembled WGS sequence"/>
</dbReference>
<keyword evidence="9" id="KW-1185">Reference proteome</keyword>
<evidence type="ECO:0000256" key="5">
    <source>
        <dbReference type="ARBA" id="ARBA00023004"/>
    </source>
</evidence>
<gene>
    <name evidence="8" type="ORF">PENSTE_c010G09245</name>
</gene>
<keyword evidence="4" id="KW-0560">Oxidoreductase</keyword>
<evidence type="ECO:0000256" key="1">
    <source>
        <dbReference type="ARBA" id="ARBA00001971"/>
    </source>
</evidence>
<keyword evidence="7" id="KW-0472">Membrane</keyword>
<dbReference type="GO" id="GO:0020037">
    <property type="term" value="F:heme binding"/>
    <property type="evidence" value="ECO:0007669"/>
    <property type="project" value="InterPro"/>
</dbReference>
<evidence type="ECO:0008006" key="10">
    <source>
        <dbReference type="Google" id="ProtNLM"/>
    </source>
</evidence>
<evidence type="ECO:0000256" key="4">
    <source>
        <dbReference type="ARBA" id="ARBA00023002"/>
    </source>
</evidence>
<evidence type="ECO:0000256" key="6">
    <source>
        <dbReference type="PIRSR" id="PIRSR602403-1"/>
    </source>
</evidence>
<reference evidence="9" key="1">
    <citation type="journal article" date="2017" name="Nat. Microbiol.">
        <title>Global analysis of biosynthetic gene clusters reveals vast potential of secondary metabolite production in Penicillium species.</title>
        <authorList>
            <person name="Nielsen J.C."/>
            <person name="Grijseels S."/>
            <person name="Prigent S."/>
            <person name="Ji B."/>
            <person name="Dainat J."/>
            <person name="Nielsen K.F."/>
            <person name="Frisvad J.C."/>
            <person name="Workman M."/>
            <person name="Nielsen J."/>
        </authorList>
    </citation>
    <scope>NUCLEOTIDE SEQUENCE [LARGE SCALE GENOMIC DNA]</scope>
    <source>
        <strain evidence="9">IBT 24891</strain>
    </source>
</reference>
<comment type="cofactor">
    <cofactor evidence="1 6">
        <name>heme</name>
        <dbReference type="ChEBI" id="CHEBI:30413"/>
    </cofactor>
</comment>
<evidence type="ECO:0000313" key="8">
    <source>
        <dbReference type="EMBL" id="OQE22613.1"/>
    </source>
</evidence>